<dbReference type="CDD" id="cd04486">
    <property type="entry name" value="YhcR_OBF_like"/>
    <property type="match status" value="1"/>
</dbReference>
<comment type="caution">
    <text evidence="3">The sequence shown here is derived from an EMBL/GenBank/DDBJ whole genome shotgun (WGS) entry which is preliminary data.</text>
</comment>
<dbReference type="InterPro" id="IPR001322">
    <property type="entry name" value="Lamin_tail_dom"/>
</dbReference>
<dbReference type="InterPro" id="IPR036415">
    <property type="entry name" value="Lamin_tail_dom_sf"/>
</dbReference>
<dbReference type="AlphaFoldDB" id="A0A918ZA69"/>
<dbReference type="Pfam" id="PF00932">
    <property type="entry name" value="LTD"/>
    <property type="match status" value="1"/>
</dbReference>
<evidence type="ECO:0000256" key="1">
    <source>
        <dbReference type="SAM" id="MobiDB-lite"/>
    </source>
</evidence>
<dbReference type="PANTHER" id="PTHR42834">
    <property type="entry name" value="ENDONUCLEASE/EXONUCLEASE/PHOSPHATASE FAMILY PROTEIN (AFU_ORTHOLOGUE AFUA_3G09210)"/>
    <property type="match status" value="1"/>
</dbReference>
<evidence type="ECO:0000313" key="4">
    <source>
        <dbReference type="Proteomes" id="UP000636453"/>
    </source>
</evidence>
<organism evidence="3 4">
    <name type="scientific">Vulcaniibacterium thermophilum</name>
    <dbReference type="NCBI Taxonomy" id="1169913"/>
    <lineage>
        <taxon>Bacteria</taxon>
        <taxon>Pseudomonadati</taxon>
        <taxon>Pseudomonadota</taxon>
        <taxon>Gammaproteobacteria</taxon>
        <taxon>Lysobacterales</taxon>
        <taxon>Lysobacteraceae</taxon>
        <taxon>Vulcaniibacterium</taxon>
    </lineage>
</organism>
<feature type="region of interest" description="Disordered" evidence="1">
    <location>
        <begin position="145"/>
        <end position="174"/>
    </location>
</feature>
<dbReference type="InterPro" id="IPR036691">
    <property type="entry name" value="Endo/exonu/phosph_ase_sf"/>
</dbReference>
<dbReference type="Pfam" id="PF01345">
    <property type="entry name" value="DUF11"/>
    <property type="match status" value="1"/>
</dbReference>
<dbReference type="Proteomes" id="UP000636453">
    <property type="component" value="Unassembled WGS sequence"/>
</dbReference>
<dbReference type="InterPro" id="IPR001434">
    <property type="entry name" value="OmcB-like_DUF11"/>
</dbReference>
<evidence type="ECO:0000259" key="2">
    <source>
        <dbReference type="PROSITE" id="PS51841"/>
    </source>
</evidence>
<reference evidence="3" key="1">
    <citation type="journal article" date="2014" name="Int. J. Syst. Evol. Microbiol.">
        <title>Complete genome sequence of Corynebacterium casei LMG S-19264T (=DSM 44701T), isolated from a smear-ripened cheese.</title>
        <authorList>
            <consortium name="US DOE Joint Genome Institute (JGI-PGF)"/>
            <person name="Walter F."/>
            <person name="Albersmeier A."/>
            <person name="Kalinowski J."/>
            <person name="Ruckert C."/>
        </authorList>
    </citation>
    <scope>NUCLEOTIDE SEQUENCE</scope>
    <source>
        <strain evidence="3">KCTC 32020</strain>
    </source>
</reference>
<proteinExistence type="predicted"/>
<dbReference type="PROSITE" id="PS51841">
    <property type="entry name" value="LTD"/>
    <property type="match status" value="1"/>
</dbReference>
<dbReference type="SUPFAM" id="SSF74853">
    <property type="entry name" value="Lamin A/C globular tail domain"/>
    <property type="match status" value="1"/>
</dbReference>
<gene>
    <name evidence="3" type="ORF">GCM10007167_25480</name>
</gene>
<protein>
    <submittedName>
        <fullName evidence="3">Nuclease</fullName>
    </submittedName>
</protein>
<dbReference type="Gene3D" id="3.60.10.10">
    <property type="entry name" value="Endonuclease/exonuclease/phosphatase"/>
    <property type="match status" value="1"/>
</dbReference>
<sequence length="1044" mass="107488">MVISQVYGGGGNSGATLKSDFIELRNNGSAPVDLGGWSVQYASASGGTWQRTALSGTIAPGGYFLIKQADGSGGSVDLPTPDAIGTIPMSGSAGKVALVAGTTVLSGTCPLGGAVVDFVGYGAANCAETAPTPALGSTTAAIRNGGGSVDTGNNSADFALGAPRPRNSGTQAPEPPLALAISRIQGDGPLSPYDGKRVVTEGIVTARRFNNGFFLQAANDDGDPATSDAIFVFTGAAPPAEAAVGNRVRVTATVDEFVPASNPNQLSITELVSVERVDVLDTGVALPAPVELTAAELSPAATPATLERFEAMRVRVAGAVAVSPAGGTIDEDDALSFTDGVFHVVLPGVPRPFREPGIGVLDAFPVPAGKQPPRFDTNPERLMIRSRGQIGAAPLAVDVGAQLTDLAGVLDYNSGTWALLPDPATPPTVSGGMTPRAVEDAAPEDVTVAGFNLLRLFDEIADGNGAPTIKPDALDRRLTKAARAICDYLKAPDILGVVEVENLRVLGLLAERINATCPRAPAYAPYLVEGNDVGGIDVGFLVATREVAPGTPRVAVQDVTQFGKDATFANPDGTTSLLNDRPPLRLRAVVNHANGARFPLTVIANHLRSLNDMDALTPGPNGWSTDGERVRAKRAAQAAYLAGLVQQFQQDDPAERIVLLGDFNAFEFNDGYVDVLGIVKGEEAPAEQVVTYVDSPLTTPLIDGSQLIADPAERYSYVFDGNAQTLDHVLVNEALVLAADLLQVDHARINADFGVVDFGDAAKPTRVSDHDPVRLRIAVPAFRSAALSMTLAASRTAARAGERVRFDATVRNAGPHAAEYPATAFVFDAPVTPTVAAPSGWNCTAPANDPATTTVTCSASTLAAANDAAFALDLDMPALGDGGVLTLAASVQSQTADPANGDNGARAQVAVQTAADLGVRIAGSALPVRRGAVASFVVPLRNAGPDAARGVRLVIEGNVAAGSAAVAAPPGWICARSAVPTGFRAECRHPDARAVGTEWFGFAVVVPQRPVRGTALEFVASVEAVTPDPIAANNRATLQVALQR</sequence>
<evidence type="ECO:0000313" key="3">
    <source>
        <dbReference type="EMBL" id="GHE42429.1"/>
    </source>
</evidence>
<feature type="domain" description="LTD" evidence="2">
    <location>
        <begin position="1"/>
        <end position="123"/>
    </location>
</feature>
<dbReference type="SUPFAM" id="SSF56219">
    <property type="entry name" value="DNase I-like"/>
    <property type="match status" value="1"/>
</dbReference>
<accession>A0A918ZA69</accession>
<reference evidence="3" key="2">
    <citation type="submission" date="2020-09" db="EMBL/GenBank/DDBJ databases">
        <authorList>
            <person name="Sun Q."/>
            <person name="Kim S."/>
        </authorList>
    </citation>
    <scope>NUCLEOTIDE SEQUENCE</scope>
    <source>
        <strain evidence="3">KCTC 32020</strain>
    </source>
</reference>
<dbReference type="PANTHER" id="PTHR42834:SF1">
    <property type="entry name" value="ENDONUCLEASE_EXONUCLEASE_PHOSPHATASE FAMILY PROTEIN (AFU_ORTHOLOGUE AFUA_3G09210)"/>
    <property type="match status" value="1"/>
</dbReference>
<dbReference type="EMBL" id="BNCF01000017">
    <property type="protein sequence ID" value="GHE42429.1"/>
    <property type="molecule type" value="Genomic_DNA"/>
</dbReference>
<name>A0A918ZA69_9GAMM</name>
<keyword evidence="4" id="KW-1185">Reference proteome</keyword>